<dbReference type="OrthoDB" id="9810906at2"/>
<sequence length="375" mass="42274">MANSLLIAGDLVPTQSNTDLFNNADIVRLLGGELFSLWNSTNMRIFNLEAPLVDKETPIPKCGPNLSAPTSTIKGIKALDPTLLTLANNHILDQGKGGLNSTTGILNNYGIQYVGVGNNLSEASTSYTLEQDGVKIGIYACAEHEFTIATEDTPGANPFDPLESLDHIQNLKTTCDYVIVLYHGGNEHYRYPSPYLQKICRKMVRKGADLVVCQHSHCIGAYEKYEKSVIVYGQGNFIFDRSESELWKTSLLIKVIFDNELRIEYIPIVKNGNVVNLADEKESENILKDFHKRSLEILQDGFINRRYSEYASNNHLMYLGQFVGFGKWLSRIDRYLLKGKLAKSRYNKKQLLAMQNFIECEAHRELLLKGLKEKL</sequence>
<dbReference type="CDD" id="cd07381">
    <property type="entry name" value="MPP_CapA"/>
    <property type="match status" value="1"/>
</dbReference>
<dbReference type="EMBL" id="QMFB01000028">
    <property type="protein sequence ID" value="RAV13805.1"/>
    <property type="molecule type" value="Genomic_DNA"/>
</dbReference>
<dbReference type="Gene3D" id="3.60.21.10">
    <property type="match status" value="1"/>
</dbReference>
<protein>
    <submittedName>
        <fullName evidence="3">CapA family protein</fullName>
    </submittedName>
</protein>
<dbReference type="Pfam" id="PF09587">
    <property type="entry name" value="PGA_cap"/>
    <property type="match status" value="1"/>
</dbReference>
<feature type="domain" description="Capsule synthesis protein CapA" evidence="2">
    <location>
        <begin position="4"/>
        <end position="241"/>
    </location>
</feature>
<evidence type="ECO:0000313" key="4">
    <source>
        <dbReference type="Proteomes" id="UP000250369"/>
    </source>
</evidence>
<gene>
    <name evidence="3" type="ORF">DQG23_32495</name>
</gene>
<comment type="caution">
    <text evidence="3">The sequence shown here is derived from an EMBL/GenBank/DDBJ whole genome shotgun (WGS) entry which is preliminary data.</text>
</comment>
<dbReference type="InterPro" id="IPR029052">
    <property type="entry name" value="Metallo-depent_PP-like"/>
</dbReference>
<keyword evidence="4" id="KW-1185">Reference proteome</keyword>
<evidence type="ECO:0000313" key="3">
    <source>
        <dbReference type="EMBL" id="RAV13805.1"/>
    </source>
</evidence>
<comment type="similarity">
    <text evidence="1">Belongs to the CapA family.</text>
</comment>
<dbReference type="PANTHER" id="PTHR33393:SF13">
    <property type="entry name" value="PGA BIOSYNTHESIS PROTEIN CAPA"/>
    <property type="match status" value="1"/>
</dbReference>
<dbReference type="SMART" id="SM00854">
    <property type="entry name" value="PGA_cap"/>
    <property type="match status" value="1"/>
</dbReference>
<name>A0A329M0V7_9BACL</name>
<dbReference type="PANTHER" id="PTHR33393">
    <property type="entry name" value="POLYGLUTAMINE SYNTHESIS ACCESSORY PROTEIN RV0574C-RELATED"/>
    <property type="match status" value="1"/>
</dbReference>
<evidence type="ECO:0000259" key="2">
    <source>
        <dbReference type="SMART" id="SM00854"/>
    </source>
</evidence>
<dbReference type="InterPro" id="IPR019079">
    <property type="entry name" value="Capsule_synth_CapA"/>
</dbReference>
<evidence type="ECO:0000256" key="1">
    <source>
        <dbReference type="ARBA" id="ARBA00005662"/>
    </source>
</evidence>
<proteinExistence type="inferred from homology"/>
<accession>A0A329M0V7</accession>
<dbReference type="InterPro" id="IPR052169">
    <property type="entry name" value="CW_Biosynth-Accessory"/>
</dbReference>
<dbReference type="RefSeq" id="WP_113035196.1">
    <property type="nucleotide sequence ID" value="NZ_QMFB01000028.1"/>
</dbReference>
<reference evidence="3 4" key="1">
    <citation type="journal article" date="2009" name="Int. J. Syst. Evol. Microbiol.">
        <title>Paenibacillus contaminans sp. nov., isolated from a contaminated laboratory plate.</title>
        <authorList>
            <person name="Chou J.H."/>
            <person name="Lee J.H."/>
            <person name="Lin M.C."/>
            <person name="Chang P.S."/>
            <person name="Arun A.B."/>
            <person name="Young C.C."/>
            <person name="Chen W.M."/>
        </authorList>
    </citation>
    <scope>NUCLEOTIDE SEQUENCE [LARGE SCALE GENOMIC DNA]</scope>
    <source>
        <strain evidence="3 4">CKOBP-6</strain>
    </source>
</reference>
<dbReference type="Proteomes" id="UP000250369">
    <property type="component" value="Unassembled WGS sequence"/>
</dbReference>
<dbReference type="SUPFAM" id="SSF56300">
    <property type="entry name" value="Metallo-dependent phosphatases"/>
    <property type="match status" value="1"/>
</dbReference>
<dbReference type="AlphaFoldDB" id="A0A329M0V7"/>
<organism evidence="3 4">
    <name type="scientific">Paenibacillus contaminans</name>
    <dbReference type="NCBI Taxonomy" id="450362"/>
    <lineage>
        <taxon>Bacteria</taxon>
        <taxon>Bacillati</taxon>
        <taxon>Bacillota</taxon>
        <taxon>Bacilli</taxon>
        <taxon>Bacillales</taxon>
        <taxon>Paenibacillaceae</taxon>
        <taxon>Paenibacillus</taxon>
    </lineage>
</organism>